<evidence type="ECO:0000313" key="2">
    <source>
        <dbReference type="EMBL" id="MBB6340952.1"/>
    </source>
</evidence>
<evidence type="ECO:0000259" key="1">
    <source>
        <dbReference type="Pfam" id="PF18433"/>
    </source>
</evidence>
<sequence>MNSLAALPFAAQRPTTFDAAQARRQNVDQQGVLANRLAERLGLKPEALKGNVGDYTPAKVADRVLGFIEQRLSTEAAAGADPQKLQGLLAQARQGVEQGFAEARKILDGMGLLQGQVASDLDDTYQRIQQGLNELAPSTAPEVAPELASQPASLALASYRERFAAVAETFDLAVTTRDGDRLRISVAQASASYSEQGMLAASDGQNSGVLAYQRSSSVQIGAFQISVEGELDQEEMTALSDLLKQVEGLSGSFYSGDMVGAFDRAMSLQMDGEQLASMSLQLTQTRVRQATDAYAAVAGNSAQPASAGNAALGDYARGLLEALNQVNELAEQGRGLLEQLLDGGFALDPRLNDAQLEKAGWLNRSLLDGFAALQQGAQSGLASQPQAA</sequence>
<proteinExistence type="predicted"/>
<gene>
    <name evidence="2" type="ORF">HNP49_001109</name>
</gene>
<dbReference type="Gene3D" id="1.10.132.90">
    <property type="match status" value="1"/>
</dbReference>
<keyword evidence="3" id="KW-1185">Reference proteome</keyword>
<name>A0A7X0ER50_9PSED</name>
<protein>
    <recommendedName>
        <fullName evidence="1">DUF5610 domain-containing protein</fullName>
    </recommendedName>
</protein>
<comment type="caution">
    <text evidence="2">The sequence shown here is derived from an EMBL/GenBank/DDBJ whole genome shotgun (WGS) entry which is preliminary data.</text>
</comment>
<evidence type="ECO:0000313" key="3">
    <source>
        <dbReference type="Proteomes" id="UP000557193"/>
    </source>
</evidence>
<dbReference type="Pfam" id="PF18433">
    <property type="entry name" value="DUF5610"/>
    <property type="match status" value="1"/>
</dbReference>
<dbReference type="EMBL" id="JACHLL010000002">
    <property type="protein sequence ID" value="MBB6340952.1"/>
    <property type="molecule type" value="Genomic_DNA"/>
</dbReference>
<dbReference type="Proteomes" id="UP000557193">
    <property type="component" value="Unassembled WGS sequence"/>
</dbReference>
<dbReference type="RefSeq" id="WP_184681360.1">
    <property type="nucleotide sequence ID" value="NZ_JACHLL010000002.1"/>
</dbReference>
<dbReference type="InterPro" id="IPR041651">
    <property type="entry name" value="DUF5610"/>
</dbReference>
<organism evidence="2 3">
    <name type="scientific">Pseudomonas fluvialis</name>
    <dbReference type="NCBI Taxonomy" id="1793966"/>
    <lineage>
        <taxon>Bacteria</taxon>
        <taxon>Pseudomonadati</taxon>
        <taxon>Pseudomonadota</taxon>
        <taxon>Gammaproteobacteria</taxon>
        <taxon>Pseudomonadales</taxon>
        <taxon>Pseudomonadaceae</taxon>
        <taxon>Pseudomonas</taxon>
    </lineage>
</organism>
<reference evidence="2 3" key="1">
    <citation type="submission" date="2020-08" db="EMBL/GenBank/DDBJ databases">
        <title>Functional genomics of gut bacteria from endangered species of beetles.</title>
        <authorList>
            <person name="Carlos-Shanley C."/>
        </authorList>
    </citation>
    <scope>NUCLEOTIDE SEQUENCE [LARGE SCALE GENOMIC DNA]</scope>
    <source>
        <strain evidence="2 3">S00202</strain>
    </source>
</reference>
<accession>A0A7X0ER50</accession>
<dbReference type="AlphaFoldDB" id="A0A7X0ER50"/>
<feature type="domain" description="DUF5610" evidence="1">
    <location>
        <begin position="33"/>
        <end position="135"/>
    </location>
</feature>